<feature type="transmembrane region" description="Helical" evidence="1">
    <location>
        <begin position="47"/>
        <end position="70"/>
    </location>
</feature>
<organism evidence="2 3">
    <name type="scientific">Mycobacterium pinniadriaticum</name>
    <dbReference type="NCBI Taxonomy" id="2994102"/>
    <lineage>
        <taxon>Bacteria</taxon>
        <taxon>Bacillati</taxon>
        <taxon>Actinomycetota</taxon>
        <taxon>Actinomycetes</taxon>
        <taxon>Mycobacteriales</taxon>
        <taxon>Mycobacteriaceae</taxon>
        <taxon>Mycobacterium</taxon>
    </lineage>
</organism>
<keyword evidence="1" id="KW-0812">Transmembrane</keyword>
<keyword evidence="1" id="KW-1133">Transmembrane helix</keyword>
<evidence type="ECO:0000256" key="1">
    <source>
        <dbReference type="SAM" id="Phobius"/>
    </source>
</evidence>
<name>A0ABT3SIF8_9MYCO</name>
<accession>A0ABT3SIF8</accession>
<protein>
    <submittedName>
        <fullName evidence="2">Uncharacterized protein</fullName>
    </submittedName>
</protein>
<proteinExistence type="predicted"/>
<keyword evidence="3" id="KW-1185">Reference proteome</keyword>
<dbReference type="RefSeq" id="WP_265999080.1">
    <property type="nucleotide sequence ID" value="NZ_JAPJDN010000022.1"/>
</dbReference>
<keyword evidence="1" id="KW-0472">Membrane</keyword>
<dbReference type="EMBL" id="JAPJDO010000022">
    <property type="protein sequence ID" value="MCX2939281.1"/>
    <property type="molecule type" value="Genomic_DNA"/>
</dbReference>
<sequence>MRSWGAAVAAGLTSGVFSAIAVVVLLSRMWAACDVGINSSANALGLLLFTAPAVAVVGGVAGALAFWLIVRTGRRGAAIAACAGAACATLVVVWVAVAVQHNPGGDYPAPLCVDNIPPWWPESIPI</sequence>
<reference evidence="2 3" key="1">
    <citation type="submission" date="2022-11" db="EMBL/GenBank/DDBJ databases">
        <title>Mycobacterium sp. nov.</title>
        <authorList>
            <person name="Papic B."/>
            <person name="Spicic S."/>
            <person name="Duvnjak S."/>
        </authorList>
    </citation>
    <scope>NUCLEOTIDE SEQUENCE [LARGE SCALE GENOMIC DNA]</scope>
    <source>
        <strain evidence="2 3">CVI_P4</strain>
    </source>
</reference>
<gene>
    <name evidence="2" type="ORF">ORI27_21515</name>
</gene>
<evidence type="ECO:0000313" key="2">
    <source>
        <dbReference type="EMBL" id="MCX2939281.1"/>
    </source>
</evidence>
<evidence type="ECO:0000313" key="3">
    <source>
        <dbReference type="Proteomes" id="UP001300745"/>
    </source>
</evidence>
<comment type="caution">
    <text evidence="2">The sequence shown here is derived from an EMBL/GenBank/DDBJ whole genome shotgun (WGS) entry which is preliminary data.</text>
</comment>
<dbReference type="Proteomes" id="UP001300745">
    <property type="component" value="Unassembled WGS sequence"/>
</dbReference>
<feature type="transmembrane region" description="Helical" evidence="1">
    <location>
        <begin position="77"/>
        <end position="97"/>
    </location>
</feature>